<dbReference type="SUPFAM" id="SSF49464">
    <property type="entry name" value="Carboxypeptidase regulatory domain-like"/>
    <property type="match status" value="1"/>
</dbReference>
<evidence type="ECO:0000313" key="4">
    <source>
        <dbReference type="Proteomes" id="UP001597163"/>
    </source>
</evidence>
<evidence type="ECO:0000313" key="3">
    <source>
        <dbReference type="EMBL" id="MFD1161171.1"/>
    </source>
</evidence>
<dbReference type="Gene3D" id="2.60.40.1120">
    <property type="entry name" value="Carboxypeptidase-like, regulatory domain"/>
    <property type="match status" value="1"/>
</dbReference>
<dbReference type="RefSeq" id="WP_311935582.1">
    <property type="nucleotide sequence ID" value="NZ_JAVSCK010000001.1"/>
</dbReference>
<dbReference type="SUPFAM" id="SSF117281">
    <property type="entry name" value="Kelch motif"/>
    <property type="match status" value="1"/>
</dbReference>
<dbReference type="Proteomes" id="UP001597163">
    <property type="component" value="Unassembled WGS sequence"/>
</dbReference>
<keyword evidence="4" id="KW-1185">Reference proteome</keyword>
<sequence length="453" mass="51843">MKLVILLFFSTFILLGQNAKGVVLDEQTKHPLEHVHVFINHSKTGAVSNKNGEFILKIEVNRNDTISFSAIGYTSKKILFSELKNSDNIVYLQKKIENLKEVIVASNKELNSKIRFKKLSSLKLGIHSFASVLIGSKIYVIGGDASNIVDAPRKVLNDLRHKTDASINDIVNGLIENPSLDNYKGDLKVYDVAQDTWLKSDLKFRKRAYNALNYDNNTIYVLGGKRLSRSRKHEYLDDKIEVFDLKNNTITIDDTNPHQAVNFGSFTYNNNIIVMGGSIKLNKDGSKVYTNKSHIYNLKTGYWYALNEMPKAKEVKGILVENKIYLIGGFNDKPLSEIECYNITSGEWKKEGKLFYGMEKPALAYNDRIIYIFEDGKMLTYNIDTKVLNEYDINLNLKASELYYYNKKIYLLGGYFEDEFSKSPTSRLYSLDLNEFAKTKVKNTKKVDEKLLH</sequence>
<dbReference type="Pfam" id="PF13715">
    <property type="entry name" value="CarbopepD_reg_2"/>
    <property type="match status" value="1"/>
</dbReference>
<dbReference type="EMBL" id="JBHTLJ010000001">
    <property type="protein sequence ID" value="MFD1161171.1"/>
    <property type="molecule type" value="Genomic_DNA"/>
</dbReference>
<gene>
    <name evidence="3" type="ORF">ACFQ2E_02000</name>
</gene>
<organism evidence="3 4">
    <name type="scientific">Hwangdonia seohaensis</name>
    <dbReference type="NCBI Taxonomy" id="1240727"/>
    <lineage>
        <taxon>Bacteria</taxon>
        <taxon>Pseudomonadati</taxon>
        <taxon>Bacteroidota</taxon>
        <taxon>Flavobacteriia</taxon>
        <taxon>Flavobacteriales</taxon>
        <taxon>Flavobacteriaceae</taxon>
        <taxon>Hwangdonia</taxon>
    </lineage>
</organism>
<comment type="caution">
    <text evidence="3">The sequence shown here is derived from an EMBL/GenBank/DDBJ whole genome shotgun (WGS) entry which is preliminary data.</text>
</comment>
<dbReference type="PANTHER" id="PTHR46260:SF3">
    <property type="entry name" value="RING-TYPE DOMAIN-CONTAINING PROTEIN"/>
    <property type="match status" value="1"/>
</dbReference>
<reference evidence="4" key="1">
    <citation type="journal article" date="2019" name="Int. J. Syst. Evol. Microbiol.">
        <title>The Global Catalogue of Microorganisms (GCM) 10K type strain sequencing project: providing services to taxonomists for standard genome sequencing and annotation.</title>
        <authorList>
            <consortium name="The Broad Institute Genomics Platform"/>
            <consortium name="The Broad Institute Genome Sequencing Center for Infectious Disease"/>
            <person name="Wu L."/>
            <person name="Ma J."/>
        </authorList>
    </citation>
    <scope>NUCLEOTIDE SEQUENCE [LARGE SCALE GENOMIC DNA]</scope>
    <source>
        <strain evidence="4">CCUG 63246</strain>
    </source>
</reference>
<protein>
    <submittedName>
        <fullName evidence="3">Carboxypeptidase-like regulatory domain-containing protein</fullName>
    </submittedName>
</protein>
<name>A0ABW3R7W4_9FLAO</name>
<dbReference type="Pfam" id="PF24681">
    <property type="entry name" value="Kelch_KLHDC2_KLHL20_DRC7"/>
    <property type="match status" value="1"/>
</dbReference>
<dbReference type="SMART" id="SM00612">
    <property type="entry name" value="Kelch"/>
    <property type="match status" value="1"/>
</dbReference>
<evidence type="ECO:0000256" key="1">
    <source>
        <dbReference type="ARBA" id="ARBA00022441"/>
    </source>
</evidence>
<keyword evidence="1" id="KW-0880">Kelch repeat</keyword>
<dbReference type="InterPro" id="IPR006652">
    <property type="entry name" value="Kelch_1"/>
</dbReference>
<evidence type="ECO:0000256" key="2">
    <source>
        <dbReference type="ARBA" id="ARBA00022737"/>
    </source>
</evidence>
<dbReference type="Gene3D" id="2.120.10.80">
    <property type="entry name" value="Kelch-type beta propeller"/>
    <property type="match status" value="1"/>
</dbReference>
<dbReference type="InterPro" id="IPR051746">
    <property type="entry name" value="Kelch_domain_containing_8"/>
</dbReference>
<keyword evidence="2" id="KW-0677">Repeat</keyword>
<proteinExistence type="predicted"/>
<dbReference type="PANTHER" id="PTHR46260">
    <property type="entry name" value="RING-TYPE DOMAIN-CONTAINING PROTEIN"/>
    <property type="match status" value="1"/>
</dbReference>
<accession>A0ABW3R7W4</accession>
<dbReference type="InterPro" id="IPR008969">
    <property type="entry name" value="CarboxyPept-like_regulatory"/>
</dbReference>
<dbReference type="InterPro" id="IPR015915">
    <property type="entry name" value="Kelch-typ_b-propeller"/>
</dbReference>